<gene>
    <name evidence="9" type="ORF">MJG50_13865</name>
</gene>
<keyword evidence="4 6" id="KW-0238">DNA-binding</keyword>
<dbReference type="InterPro" id="IPR007627">
    <property type="entry name" value="RNA_pol_sigma70_r2"/>
</dbReference>
<dbReference type="SUPFAM" id="SSF88946">
    <property type="entry name" value="Sigma2 domain of RNA polymerase sigma factors"/>
    <property type="match status" value="1"/>
</dbReference>
<dbReference type="GO" id="GO:0016987">
    <property type="term" value="F:sigma factor activity"/>
    <property type="evidence" value="ECO:0007669"/>
    <property type="project" value="UniProtKB-KW"/>
</dbReference>
<keyword evidence="3 6" id="KW-0731">Sigma factor</keyword>
<keyword evidence="10" id="KW-1185">Reference proteome</keyword>
<evidence type="ECO:0000259" key="7">
    <source>
        <dbReference type="Pfam" id="PF04542"/>
    </source>
</evidence>
<dbReference type="PANTHER" id="PTHR43133:SF60">
    <property type="entry name" value="RNA POLYMERASE SIGMA FACTOR SIGV"/>
    <property type="match status" value="1"/>
</dbReference>
<dbReference type="PROSITE" id="PS01063">
    <property type="entry name" value="SIGMA70_ECF"/>
    <property type="match status" value="1"/>
</dbReference>
<reference evidence="9" key="1">
    <citation type="submission" date="2022-02" db="EMBL/GenBank/DDBJ databases">
        <title>Fredinandcohnia quinoae sp. nov. isolated from Chenopodium quinoa seeds.</title>
        <authorList>
            <person name="Saati-Santamaria Z."/>
            <person name="Flores-Felix J.D."/>
            <person name="Igual J.M."/>
            <person name="Velazquez E."/>
            <person name="Garcia-Fraile P."/>
            <person name="Martinez-Molina E."/>
        </authorList>
    </citation>
    <scope>NUCLEOTIDE SEQUENCE</scope>
    <source>
        <strain evidence="9">SECRCQ15</strain>
    </source>
</reference>
<dbReference type="Gene3D" id="1.10.1740.10">
    <property type="match status" value="1"/>
</dbReference>
<evidence type="ECO:0000256" key="6">
    <source>
        <dbReference type="RuleBase" id="RU000716"/>
    </source>
</evidence>
<dbReference type="GO" id="GO:0003677">
    <property type="term" value="F:DNA binding"/>
    <property type="evidence" value="ECO:0007669"/>
    <property type="project" value="UniProtKB-KW"/>
</dbReference>
<evidence type="ECO:0000259" key="8">
    <source>
        <dbReference type="Pfam" id="PF08281"/>
    </source>
</evidence>
<dbReference type="Gene3D" id="1.10.10.10">
    <property type="entry name" value="Winged helix-like DNA-binding domain superfamily/Winged helix DNA-binding domain"/>
    <property type="match status" value="1"/>
</dbReference>
<dbReference type="Proteomes" id="UP001431131">
    <property type="component" value="Unassembled WGS sequence"/>
</dbReference>
<dbReference type="InterPro" id="IPR036388">
    <property type="entry name" value="WH-like_DNA-bd_sf"/>
</dbReference>
<comment type="similarity">
    <text evidence="1 6">Belongs to the sigma-70 factor family. ECF subfamily.</text>
</comment>
<feature type="domain" description="RNA polymerase sigma factor 70 region 4 type 2" evidence="8">
    <location>
        <begin position="109"/>
        <end position="160"/>
    </location>
</feature>
<dbReference type="GO" id="GO:0006950">
    <property type="term" value="P:response to stress"/>
    <property type="evidence" value="ECO:0007669"/>
    <property type="project" value="UniProtKB-ARBA"/>
</dbReference>
<evidence type="ECO:0000256" key="4">
    <source>
        <dbReference type="ARBA" id="ARBA00023125"/>
    </source>
</evidence>
<evidence type="ECO:0000256" key="5">
    <source>
        <dbReference type="ARBA" id="ARBA00023163"/>
    </source>
</evidence>
<evidence type="ECO:0000256" key="2">
    <source>
        <dbReference type="ARBA" id="ARBA00023015"/>
    </source>
</evidence>
<protein>
    <recommendedName>
        <fullName evidence="6">RNA polymerase sigma factor</fullName>
    </recommendedName>
</protein>
<evidence type="ECO:0000313" key="10">
    <source>
        <dbReference type="Proteomes" id="UP001431131"/>
    </source>
</evidence>
<dbReference type="NCBIfam" id="TIGR02937">
    <property type="entry name" value="sigma70-ECF"/>
    <property type="match status" value="1"/>
</dbReference>
<feature type="domain" description="RNA polymerase sigma-70 region 2" evidence="7">
    <location>
        <begin position="11"/>
        <end position="76"/>
    </location>
</feature>
<name>A0AAW5E8R6_9BACI</name>
<keyword evidence="5 6" id="KW-0804">Transcription</keyword>
<dbReference type="InterPro" id="IPR013325">
    <property type="entry name" value="RNA_pol_sigma_r2"/>
</dbReference>
<dbReference type="SUPFAM" id="SSF88659">
    <property type="entry name" value="Sigma3 and sigma4 domains of RNA polymerase sigma factors"/>
    <property type="match status" value="1"/>
</dbReference>
<dbReference type="Pfam" id="PF04542">
    <property type="entry name" value="Sigma70_r2"/>
    <property type="match status" value="1"/>
</dbReference>
<evidence type="ECO:0000256" key="3">
    <source>
        <dbReference type="ARBA" id="ARBA00023082"/>
    </source>
</evidence>
<dbReference type="InterPro" id="IPR014284">
    <property type="entry name" value="RNA_pol_sigma-70_dom"/>
</dbReference>
<evidence type="ECO:0000256" key="1">
    <source>
        <dbReference type="ARBA" id="ARBA00010641"/>
    </source>
</evidence>
<dbReference type="InterPro" id="IPR000838">
    <property type="entry name" value="RNA_pol_sigma70_ECF_CS"/>
</dbReference>
<evidence type="ECO:0000313" key="9">
    <source>
        <dbReference type="EMBL" id="MCH1626421.1"/>
    </source>
</evidence>
<organism evidence="9 10">
    <name type="scientific">Fredinandcohnia quinoae</name>
    <dbReference type="NCBI Taxonomy" id="2918902"/>
    <lineage>
        <taxon>Bacteria</taxon>
        <taxon>Bacillati</taxon>
        <taxon>Bacillota</taxon>
        <taxon>Bacilli</taxon>
        <taxon>Bacillales</taxon>
        <taxon>Bacillaceae</taxon>
        <taxon>Fredinandcohnia</taxon>
    </lineage>
</organism>
<dbReference type="EMBL" id="JAKTTI010000022">
    <property type="protein sequence ID" value="MCH1626421.1"/>
    <property type="molecule type" value="Genomic_DNA"/>
</dbReference>
<comment type="caution">
    <text evidence="9">The sequence shown here is derived from an EMBL/GenBank/DDBJ whole genome shotgun (WGS) entry which is preliminary data.</text>
</comment>
<dbReference type="InterPro" id="IPR013249">
    <property type="entry name" value="RNA_pol_sigma70_r4_t2"/>
</dbReference>
<dbReference type="Pfam" id="PF08281">
    <property type="entry name" value="Sigma70_r4_2"/>
    <property type="match status" value="1"/>
</dbReference>
<dbReference type="GO" id="GO:0006352">
    <property type="term" value="P:DNA-templated transcription initiation"/>
    <property type="evidence" value="ECO:0007669"/>
    <property type="project" value="InterPro"/>
</dbReference>
<dbReference type="PANTHER" id="PTHR43133">
    <property type="entry name" value="RNA POLYMERASE ECF-TYPE SIGMA FACTO"/>
    <property type="match status" value="1"/>
</dbReference>
<sequence length="170" mass="19729">MTNQNVISDWFHQYSDDVYNFLIYLVGRTDVEDLVQEVFIRALKGIGSFQGNSNPRTWLFSIARNLAIDEIRMRNRNKWKSVLSFETSHEPSTEVTPEVLLDLKEENKELYRAIQSLKSNFRDVIILRGIKGLSVQETSEVLAWSENKTRSTYHRAKIALQKRLGGALHE</sequence>
<dbReference type="InterPro" id="IPR039425">
    <property type="entry name" value="RNA_pol_sigma-70-like"/>
</dbReference>
<dbReference type="InterPro" id="IPR013324">
    <property type="entry name" value="RNA_pol_sigma_r3/r4-like"/>
</dbReference>
<proteinExistence type="inferred from homology"/>
<dbReference type="RefSeq" id="WP_240256338.1">
    <property type="nucleotide sequence ID" value="NZ_JAKTTI010000022.1"/>
</dbReference>
<accession>A0AAW5E8R6</accession>
<keyword evidence="2 6" id="KW-0805">Transcription regulation</keyword>
<dbReference type="AlphaFoldDB" id="A0AAW5E8R6"/>